<dbReference type="PANTHER" id="PTHR37694">
    <property type="entry name" value="SLR8022 PROTEIN"/>
    <property type="match status" value="1"/>
</dbReference>
<dbReference type="InterPro" id="IPR014710">
    <property type="entry name" value="RmlC-like_jellyroll"/>
</dbReference>
<dbReference type="InterPro" id="IPR013096">
    <property type="entry name" value="Cupin_2"/>
</dbReference>
<sequence length="111" mass="11927">MEKRATFPSATVFGLSNEIEYSEGGIISKQILKNDVGNVTLFSFDKGQGLSEHTAPFDALVQIIEGEAEILIGGKPHSVKAGEIIIMPANVPHALQAVESFKMVLTMIKGK</sequence>
<reference evidence="2 3" key="1">
    <citation type="submission" date="2014-08" db="EMBL/GenBank/DDBJ databases">
        <title>Porphyromonas canoris strain:OH2762 Genome sequencing.</title>
        <authorList>
            <person name="Wallis C."/>
            <person name="Deusch O."/>
            <person name="O'Flynn C."/>
            <person name="Davis I."/>
            <person name="Jospin G."/>
            <person name="Darling A.E."/>
            <person name="Coil D.A."/>
            <person name="Alexiev A."/>
            <person name="Horsfall A."/>
            <person name="Kirkwood N."/>
            <person name="Harris S."/>
            <person name="Eisen J.A."/>
        </authorList>
    </citation>
    <scope>NUCLEOTIDE SEQUENCE [LARGE SCALE GENOMIC DNA]</scope>
    <source>
        <strain evidence="3">COT-108 OH2762</strain>
    </source>
</reference>
<evidence type="ECO:0000313" key="3">
    <source>
        <dbReference type="Proteomes" id="UP000030101"/>
    </source>
</evidence>
<feature type="domain" description="Cupin type-2" evidence="1">
    <location>
        <begin position="41"/>
        <end position="108"/>
    </location>
</feature>
<evidence type="ECO:0000259" key="1">
    <source>
        <dbReference type="Pfam" id="PF07883"/>
    </source>
</evidence>
<dbReference type="Proteomes" id="UP000030101">
    <property type="component" value="Unassembled WGS sequence"/>
</dbReference>
<keyword evidence="3" id="KW-1185">Reference proteome</keyword>
<dbReference type="SUPFAM" id="SSF51182">
    <property type="entry name" value="RmlC-like cupins"/>
    <property type="match status" value="1"/>
</dbReference>
<dbReference type="PANTHER" id="PTHR37694:SF1">
    <property type="entry name" value="SLR8022 PROTEIN"/>
    <property type="match status" value="1"/>
</dbReference>
<comment type="caution">
    <text evidence="2">The sequence shown here is derived from an EMBL/GenBank/DDBJ whole genome shotgun (WGS) entry which is preliminary data.</text>
</comment>
<dbReference type="EMBL" id="JQZV01000006">
    <property type="protein sequence ID" value="KGN92885.1"/>
    <property type="molecule type" value="Genomic_DNA"/>
</dbReference>
<accession>A0ABR4XM54</accession>
<evidence type="ECO:0000313" key="2">
    <source>
        <dbReference type="EMBL" id="KGN92885.1"/>
    </source>
</evidence>
<dbReference type="RefSeq" id="WP_036789467.1">
    <property type="nucleotide sequence ID" value="NZ_JQZV01000006.1"/>
</dbReference>
<proteinExistence type="predicted"/>
<dbReference type="Pfam" id="PF07883">
    <property type="entry name" value="Cupin_2"/>
    <property type="match status" value="1"/>
</dbReference>
<organism evidence="2 3">
    <name type="scientific">Porphyromonas canoris</name>
    <dbReference type="NCBI Taxonomy" id="36875"/>
    <lineage>
        <taxon>Bacteria</taxon>
        <taxon>Pseudomonadati</taxon>
        <taxon>Bacteroidota</taxon>
        <taxon>Bacteroidia</taxon>
        <taxon>Bacteroidales</taxon>
        <taxon>Porphyromonadaceae</taxon>
        <taxon>Porphyromonas</taxon>
    </lineage>
</organism>
<dbReference type="Gene3D" id="2.60.120.10">
    <property type="entry name" value="Jelly Rolls"/>
    <property type="match status" value="1"/>
</dbReference>
<protein>
    <submittedName>
        <fullName evidence="2">Cupin</fullName>
    </submittedName>
</protein>
<dbReference type="CDD" id="cd02230">
    <property type="entry name" value="cupin_HP0902-like"/>
    <property type="match status" value="1"/>
</dbReference>
<name>A0ABR4XM54_9PORP</name>
<gene>
    <name evidence="2" type="ORF">HQ43_03155</name>
</gene>
<dbReference type="InterPro" id="IPR011051">
    <property type="entry name" value="RmlC_Cupin_sf"/>
</dbReference>